<dbReference type="CDD" id="cd00093">
    <property type="entry name" value="HTH_XRE"/>
    <property type="match status" value="1"/>
</dbReference>
<evidence type="ECO:0000313" key="2">
    <source>
        <dbReference type="EMBL" id="MCC2031085.1"/>
    </source>
</evidence>
<dbReference type="PANTHER" id="PTHR35010:SF2">
    <property type="entry name" value="BLL4672 PROTEIN"/>
    <property type="match status" value="1"/>
</dbReference>
<dbReference type="InterPro" id="IPR041413">
    <property type="entry name" value="MLTR_LBD"/>
</dbReference>
<comment type="caution">
    <text evidence="2">The sequence shown here is derived from an EMBL/GenBank/DDBJ whole genome shotgun (WGS) entry which is preliminary data.</text>
</comment>
<dbReference type="PROSITE" id="PS50943">
    <property type="entry name" value="HTH_CROC1"/>
    <property type="match status" value="1"/>
</dbReference>
<accession>A0A9X1LT78</accession>
<gene>
    <name evidence="2" type="ORF">KEC57_02700</name>
</gene>
<evidence type="ECO:0000313" key="3">
    <source>
        <dbReference type="Proteomes" id="UP001139354"/>
    </source>
</evidence>
<dbReference type="RefSeq" id="WP_229382960.1">
    <property type="nucleotide sequence ID" value="NZ_JAGTTN010000001.1"/>
</dbReference>
<dbReference type="Pfam" id="PF17765">
    <property type="entry name" value="MLTR_LBD"/>
    <property type="match status" value="1"/>
</dbReference>
<proteinExistence type="predicted"/>
<dbReference type="SUPFAM" id="SSF47413">
    <property type="entry name" value="lambda repressor-like DNA-binding domains"/>
    <property type="match status" value="1"/>
</dbReference>
<keyword evidence="3" id="KW-1185">Reference proteome</keyword>
<sequence length="287" mass="31872">MEHQTEVSEFLRTRRERLTPEQVGIIGGGRRRVPGLRREEVAMLAGMSVDYVARMERGNLAGVSPELLGALARALRLDEAETAHLHDLARAAAPVSPRRKPRGSVAVVPPTLNRFLDAVTATPVWVRNTRMDYVAGNDLGRALFAPMLDDPASRGNNALWTFLSPAARLYYPDWEQGADSVVASLRSDAGRTPHDKGLTDLIGELVTRSDDFRQRWAKHDVRFHRVGTKRIHHPAVGDLEFDFEAFEMPGQPSLTMFAFTTRAGSPSEDRMRLLGSLAATSELQPER</sequence>
<feature type="domain" description="HTH cro/C1-type" evidence="1">
    <location>
        <begin position="35"/>
        <end position="82"/>
    </location>
</feature>
<dbReference type="Pfam" id="PF13560">
    <property type="entry name" value="HTH_31"/>
    <property type="match status" value="1"/>
</dbReference>
<dbReference type="GO" id="GO:0003677">
    <property type="term" value="F:DNA binding"/>
    <property type="evidence" value="ECO:0007669"/>
    <property type="project" value="InterPro"/>
</dbReference>
<dbReference type="EMBL" id="JAGTTN010000001">
    <property type="protein sequence ID" value="MCC2031085.1"/>
    <property type="molecule type" value="Genomic_DNA"/>
</dbReference>
<dbReference type="Gene3D" id="3.30.450.180">
    <property type="match status" value="1"/>
</dbReference>
<dbReference type="AlphaFoldDB" id="A0A9X1LT78"/>
<dbReference type="InterPro" id="IPR010982">
    <property type="entry name" value="Lambda_DNA-bd_dom_sf"/>
</dbReference>
<protein>
    <submittedName>
        <fullName evidence="2">Helix-turn-helix domain-containing protein</fullName>
    </submittedName>
</protein>
<dbReference type="Proteomes" id="UP001139354">
    <property type="component" value="Unassembled WGS sequence"/>
</dbReference>
<dbReference type="PANTHER" id="PTHR35010">
    <property type="entry name" value="BLL4672 PROTEIN-RELATED"/>
    <property type="match status" value="1"/>
</dbReference>
<dbReference type="InterPro" id="IPR001387">
    <property type="entry name" value="Cro/C1-type_HTH"/>
</dbReference>
<organism evidence="2 3">
    <name type="scientific">Microbacterium allomyrinae</name>
    <dbReference type="NCBI Taxonomy" id="2830666"/>
    <lineage>
        <taxon>Bacteria</taxon>
        <taxon>Bacillati</taxon>
        <taxon>Actinomycetota</taxon>
        <taxon>Actinomycetes</taxon>
        <taxon>Micrococcales</taxon>
        <taxon>Microbacteriaceae</taxon>
        <taxon>Microbacterium</taxon>
    </lineage>
</organism>
<reference evidence="2" key="1">
    <citation type="submission" date="2021-04" db="EMBL/GenBank/DDBJ databases">
        <title>Microbacterium tenobrionis sp. nov. and Microbacterium allomyrinae sp. nov., isolated from larvae of Tenobrio molitor and Allomyrina dichotoma, respectively.</title>
        <authorList>
            <person name="Lee S.D."/>
        </authorList>
    </citation>
    <scope>NUCLEOTIDE SEQUENCE</scope>
    <source>
        <strain evidence="2">BWT-G7</strain>
    </source>
</reference>
<name>A0A9X1LT78_9MICO</name>
<dbReference type="SMART" id="SM00530">
    <property type="entry name" value="HTH_XRE"/>
    <property type="match status" value="1"/>
</dbReference>
<dbReference type="Gene3D" id="1.10.260.40">
    <property type="entry name" value="lambda repressor-like DNA-binding domains"/>
    <property type="match status" value="1"/>
</dbReference>
<evidence type="ECO:0000259" key="1">
    <source>
        <dbReference type="PROSITE" id="PS50943"/>
    </source>
</evidence>